<dbReference type="SUPFAM" id="SSF54001">
    <property type="entry name" value="Cysteine proteinases"/>
    <property type="match status" value="1"/>
</dbReference>
<dbReference type="Proteomes" id="UP000554482">
    <property type="component" value="Unassembled WGS sequence"/>
</dbReference>
<feature type="domain" description="Peptidase C1A papain C-terminal" evidence="2">
    <location>
        <begin position="58"/>
        <end position="125"/>
    </location>
</feature>
<proteinExistence type="inferred from homology"/>
<accession>A0A7J6XDQ5</accession>
<dbReference type="InterPro" id="IPR038765">
    <property type="entry name" value="Papain-like_cys_pep_sf"/>
</dbReference>
<dbReference type="GO" id="GO:0008234">
    <property type="term" value="F:cysteine-type peptidase activity"/>
    <property type="evidence" value="ECO:0007669"/>
    <property type="project" value="InterPro"/>
</dbReference>
<dbReference type="InterPro" id="IPR000668">
    <property type="entry name" value="Peptidase_C1A_C"/>
</dbReference>
<dbReference type="PANTHER" id="PTHR12411">
    <property type="entry name" value="CYSTEINE PROTEASE FAMILY C1-RELATED"/>
    <property type="match status" value="1"/>
</dbReference>
<reference evidence="3 4" key="1">
    <citation type="submission" date="2020-06" db="EMBL/GenBank/DDBJ databases">
        <title>Transcriptomic and genomic resources for Thalictrum thalictroides and T. hernandezii: Facilitating candidate gene discovery in an emerging model plant lineage.</title>
        <authorList>
            <person name="Arias T."/>
            <person name="Riano-Pachon D.M."/>
            <person name="Di Stilio V.S."/>
        </authorList>
    </citation>
    <scope>NUCLEOTIDE SEQUENCE [LARGE SCALE GENOMIC DNA]</scope>
    <source>
        <strain evidence="4">cv. WT478/WT964</strain>
        <tissue evidence="3">Leaves</tissue>
    </source>
</reference>
<dbReference type="AlphaFoldDB" id="A0A7J6XDQ5"/>
<sequence>MHILQRECKHQGASNRVAKLNADGSLSGTTGGGGLEILKAMDYCVMQVNLKQSIKYASCCEGINQIRSGKLISLSVQELIDCDKKIYEGCNGGLMDYAFQFIVENGGISSETRYPYNANDNQCAIERVC</sequence>
<evidence type="ECO:0000259" key="2">
    <source>
        <dbReference type="Pfam" id="PF00112"/>
    </source>
</evidence>
<protein>
    <submittedName>
        <fullName evidence="3">Cysteine proteinase cot44</fullName>
    </submittedName>
</protein>
<comment type="caution">
    <text evidence="3">The sequence shown here is derived from an EMBL/GenBank/DDBJ whole genome shotgun (WGS) entry which is preliminary data.</text>
</comment>
<dbReference type="OrthoDB" id="785633at2759"/>
<dbReference type="Gene3D" id="3.90.70.10">
    <property type="entry name" value="Cysteine proteinases"/>
    <property type="match status" value="1"/>
</dbReference>
<dbReference type="Pfam" id="PF00112">
    <property type="entry name" value="Peptidase_C1"/>
    <property type="match status" value="1"/>
</dbReference>
<evidence type="ECO:0000256" key="1">
    <source>
        <dbReference type="ARBA" id="ARBA00008455"/>
    </source>
</evidence>
<evidence type="ECO:0000313" key="3">
    <source>
        <dbReference type="EMBL" id="KAF5206482.1"/>
    </source>
</evidence>
<name>A0A7J6XDQ5_THATH</name>
<comment type="similarity">
    <text evidence="1">Belongs to the peptidase C1 family.</text>
</comment>
<organism evidence="3 4">
    <name type="scientific">Thalictrum thalictroides</name>
    <name type="common">Rue-anemone</name>
    <name type="synonym">Anemone thalictroides</name>
    <dbReference type="NCBI Taxonomy" id="46969"/>
    <lineage>
        <taxon>Eukaryota</taxon>
        <taxon>Viridiplantae</taxon>
        <taxon>Streptophyta</taxon>
        <taxon>Embryophyta</taxon>
        <taxon>Tracheophyta</taxon>
        <taxon>Spermatophyta</taxon>
        <taxon>Magnoliopsida</taxon>
        <taxon>Ranunculales</taxon>
        <taxon>Ranunculaceae</taxon>
        <taxon>Thalictroideae</taxon>
        <taxon>Thalictrum</taxon>
    </lineage>
</organism>
<keyword evidence="4" id="KW-1185">Reference proteome</keyword>
<gene>
    <name evidence="3" type="ORF">FRX31_003930</name>
</gene>
<dbReference type="GO" id="GO:0006508">
    <property type="term" value="P:proteolysis"/>
    <property type="evidence" value="ECO:0007669"/>
    <property type="project" value="InterPro"/>
</dbReference>
<dbReference type="InterPro" id="IPR013128">
    <property type="entry name" value="Peptidase_C1A"/>
</dbReference>
<dbReference type="EMBL" id="JABWDY010002657">
    <property type="protein sequence ID" value="KAF5206482.1"/>
    <property type="molecule type" value="Genomic_DNA"/>
</dbReference>
<evidence type="ECO:0000313" key="4">
    <source>
        <dbReference type="Proteomes" id="UP000554482"/>
    </source>
</evidence>